<evidence type="ECO:0000256" key="3">
    <source>
        <dbReference type="ARBA" id="ARBA00022679"/>
    </source>
</evidence>
<dbReference type="InterPro" id="IPR004013">
    <property type="entry name" value="PHP_dom"/>
</dbReference>
<dbReference type="Pfam" id="PF14579">
    <property type="entry name" value="HHH_6"/>
    <property type="match status" value="1"/>
</dbReference>
<dbReference type="PANTHER" id="PTHR32294">
    <property type="entry name" value="DNA POLYMERASE III SUBUNIT ALPHA"/>
    <property type="match status" value="1"/>
</dbReference>
<dbReference type="GO" id="GO:0008408">
    <property type="term" value="F:3'-5' exonuclease activity"/>
    <property type="evidence" value="ECO:0007669"/>
    <property type="project" value="InterPro"/>
</dbReference>
<keyword evidence="6" id="KW-0239">DNA-directed DNA polymerase</keyword>
<dbReference type="Pfam" id="PF02811">
    <property type="entry name" value="PHP"/>
    <property type="match status" value="1"/>
</dbReference>
<dbReference type="Pfam" id="PF17657">
    <property type="entry name" value="DNA_pol3_finger"/>
    <property type="match status" value="1"/>
</dbReference>
<dbReference type="Gene3D" id="1.10.150.870">
    <property type="match status" value="1"/>
</dbReference>
<dbReference type="InterPro" id="IPR029460">
    <property type="entry name" value="DNAPol_HHH"/>
</dbReference>
<dbReference type="Proteomes" id="UP000478417">
    <property type="component" value="Unassembled WGS sequence"/>
</dbReference>
<dbReference type="SMART" id="SM00481">
    <property type="entry name" value="POLIIIAc"/>
    <property type="match status" value="1"/>
</dbReference>
<dbReference type="InterPro" id="IPR040982">
    <property type="entry name" value="DNA_pol3_finger"/>
</dbReference>
<evidence type="ECO:0000256" key="6">
    <source>
        <dbReference type="ARBA" id="ARBA00022932"/>
    </source>
</evidence>
<feature type="compositionally biased region" description="Basic and acidic residues" evidence="8">
    <location>
        <begin position="82"/>
        <end position="93"/>
    </location>
</feature>
<dbReference type="InterPro" id="IPR004805">
    <property type="entry name" value="DnaE2/DnaE/PolC"/>
</dbReference>
<dbReference type="EMBL" id="JAAGNX010000002">
    <property type="protein sequence ID" value="NDV62402.1"/>
    <property type="molecule type" value="Genomic_DNA"/>
</dbReference>
<protein>
    <recommendedName>
        <fullName evidence="2">DNA polymerase III subunit alpha</fullName>
        <ecNumber evidence="1">2.7.7.7</ecNumber>
    </recommendedName>
</protein>
<dbReference type="CDD" id="cd04485">
    <property type="entry name" value="DnaE_OBF"/>
    <property type="match status" value="1"/>
</dbReference>
<keyword evidence="11" id="KW-1185">Reference proteome</keyword>
<evidence type="ECO:0000256" key="4">
    <source>
        <dbReference type="ARBA" id="ARBA00022695"/>
    </source>
</evidence>
<keyword evidence="4 10" id="KW-0548">Nucleotidyltransferase</keyword>
<dbReference type="SUPFAM" id="SSF89550">
    <property type="entry name" value="PHP domain-like"/>
    <property type="match status" value="1"/>
</dbReference>
<evidence type="ECO:0000256" key="2">
    <source>
        <dbReference type="ARBA" id="ARBA00019114"/>
    </source>
</evidence>
<feature type="region of interest" description="Disordered" evidence="8">
    <location>
        <begin position="82"/>
        <end position="108"/>
    </location>
</feature>
<dbReference type="Gene3D" id="1.10.10.1600">
    <property type="entry name" value="Bacterial DNA polymerase III alpha subunit, thumb domain"/>
    <property type="match status" value="1"/>
</dbReference>
<comment type="catalytic activity">
    <reaction evidence="7">
        <text>DNA(n) + a 2'-deoxyribonucleoside 5'-triphosphate = DNA(n+1) + diphosphate</text>
        <dbReference type="Rhea" id="RHEA:22508"/>
        <dbReference type="Rhea" id="RHEA-COMP:17339"/>
        <dbReference type="Rhea" id="RHEA-COMP:17340"/>
        <dbReference type="ChEBI" id="CHEBI:33019"/>
        <dbReference type="ChEBI" id="CHEBI:61560"/>
        <dbReference type="ChEBI" id="CHEBI:173112"/>
        <dbReference type="EC" id="2.7.7.7"/>
    </reaction>
</comment>
<dbReference type="PANTHER" id="PTHR32294:SF0">
    <property type="entry name" value="DNA POLYMERASE III SUBUNIT ALPHA"/>
    <property type="match status" value="1"/>
</dbReference>
<dbReference type="RefSeq" id="WP_163964247.1">
    <property type="nucleotide sequence ID" value="NZ_JAAGNX010000002.1"/>
</dbReference>
<evidence type="ECO:0000256" key="7">
    <source>
        <dbReference type="ARBA" id="ARBA00049244"/>
    </source>
</evidence>
<keyword evidence="5" id="KW-0235">DNA replication</keyword>
<feature type="compositionally biased region" description="Acidic residues" evidence="8">
    <location>
        <begin position="94"/>
        <end position="104"/>
    </location>
</feature>
<keyword evidence="3 10" id="KW-0808">Transferase</keyword>
<evidence type="ECO:0000256" key="5">
    <source>
        <dbReference type="ARBA" id="ARBA00022705"/>
    </source>
</evidence>
<organism evidence="10 11">
    <name type="scientific">Oceanipulchritudo coccoides</name>
    <dbReference type="NCBI Taxonomy" id="2706888"/>
    <lineage>
        <taxon>Bacteria</taxon>
        <taxon>Pseudomonadati</taxon>
        <taxon>Verrucomicrobiota</taxon>
        <taxon>Opitutia</taxon>
        <taxon>Puniceicoccales</taxon>
        <taxon>Oceanipulchritudinaceae</taxon>
        <taxon>Oceanipulchritudo</taxon>
    </lineage>
</organism>
<dbReference type="EC" id="2.7.7.7" evidence="1"/>
<dbReference type="GO" id="GO:0006260">
    <property type="term" value="P:DNA replication"/>
    <property type="evidence" value="ECO:0007669"/>
    <property type="project" value="UniProtKB-KW"/>
</dbReference>
<evidence type="ECO:0000259" key="9">
    <source>
        <dbReference type="SMART" id="SM00481"/>
    </source>
</evidence>
<evidence type="ECO:0000256" key="1">
    <source>
        <dbReference type="ARBA" id="ARBA00012417"/>
    </source>
</evidence>
<dbReference type="AlphaFoldDB" id="A0A6B2M242"/>
<dbReference type="Pfam" id="PF07733">
    <property type="entry name" value="DNA_pol3_alpha"/>
    <property type="match status" value="1"/>
</dbReference>
<reference evidence="10 11" key="1">
    <citation type="submission" date="2020-02" db="EMBL/GenBank/DDBJ databases">
        <title>Albibacoteraceae fam. nov., the first described family within the subdivision 4 Verrucomicrobia.</title>
        <authorList>
            <person name="Xi F."/>
        </authorList>
    </citation>
    <scope>NUCLEOTIDE SEQUENCE [LARGE SCALE GENOMIC DNA]</scope>
    <source>
        <strain evidence="10 11">CK1056</strain>
    </source>
</reference>
<comment type="caution">
    <text evidence="10">The sequence shown here is derived from an EMBL/GenBank/DDBJ whole genome shotgun (WGS) entry which is preliminary data.</text>
</comment>
<dbReference type="InterPro" id="IPR003141">
    <property type="entry name" value="Pol/His_phosphatase_N"/>
</dbReference>
<feature type="domain" description="Polymerase/histidinol phosphatase N-terminal" evidence="9">
    <location>
        <begin position="10"/>
        <end position="77"/>
    </location>
</feature>
<dbReference type="InterPro" id="IPR016195">
    <property type="entry name" value="Pol/histidinol_Pase-like"/>
</dbReference>
<evidence type="ECO:0000256" key="8">
    <source>
        <dbReference type="SAM" id="MobiDB-lite"/>
    </source>
</evidence>
<proteinExistence type="predicted"/>
<dbReference type="Gene3D" id="3.20.20.140">
    <property type="entry name" value="Metal-dependent hydrolases"/>
    <property type="match status" value="1"/>
</dbReference>
<evidence type="ECO:0000313" key="11">
    <source>
        <dbReference type="Proteomes" id="UP000478417"/>
    </source>
</evidence>
<accession>A0A6B2M242</accession>
<name>A0A6B2M242_9BACT</name>
<sequence length="1265" mass="142757">MPSDAEKPFVHLHCHTDYSLLDGCARIDRYMQRCQELNMPALAMTDHGNLFGAINFYRACQSAGIKPLVGCEIYLVHDHPQSERPKRDRARSDDIDDVPEDELGPENYPKYQIHHKTLIAKNFTGYQNLVKLISDAHVNGMYYRPRTDMEKLAEHAEGILALSGCINGVAAQHLIYNDEKGAREATGQFIDIFGKENYFIELQNHGMPVQKRILPKLIKLAREFDLPIVCANDVHYVYKDDWKPHDSLLCIQTGKHLADENRMRYPNQEFYLKSRSEMEAFFGELPEAMDNTLKVAEMVDLDIKFNVDHYPVYEKPAELVIPEDPDRFNAILDIYVTEKNKVLDRDGKPPISLTEEEREEFRRNGLYLLDLCKAGLKDRYGIDYESVRSEFQEFLHPEPDEQGLFDPDSESFARELCDKLDYELAIITGTGFVDYFLITWDFIHWARNKGIPVGPGRGSGAGSLISYILRITDIEPLRFGLLFERMLSLERVSPPDFDVDFCMRRRDEVVNYVREKYGADRVANIITYGKFGAKMVVRDLARVMDIEYTEANKIAKMVPDDLNIKLEDAIEKSFELQNAIQKDPRVAEVVRQGKVIEGMVRNTGKHACGIIVGDQPLTNLVPVTLQEGDLTTQYAKGPVEELGMLKCDFLGLKTLTVIADAQDHIRRLPGMADFDVEKLPLDDPKTYELLNSGRTIGVFQLESSGMQSLCRQIGLSKFEEIIALIALYRPGPMQFIPQFVEAKKDPSKVVVPHPLLKELVEETYGVLVYQEQVMEAARIISGYTLGDADLLRRAMGKKIPAIMAKQKKTFVERAMEANSIGPKEAGEIFAILEKFAEYGFNKSHSAAYAMLSYRTAYLKANYPVEFMAALLGCELGKADKVSHFIEEAVAMNIPVQGPDVNVSLESFSPARDKDRPCIRFGLGAIKGVGGGPSSGILEAREKDGPFKDFRDFARRVDAKVANRRAIESLVKAGAFDSLGEDRGTIMESLDSTLNEVHALRKDEEKGQAQLFDIFGMEDDTPAKEDSPNPAKGPVMPLKEKLQYEKELLGFYVSGHPMNPYKEFARAIDTFRGEEYLKMENREPYRICGVITGVVRKIARKDNRPWAVITLATTRDSYTINVFANCYADHMAAIEEGSLVLVEGQIIRRQDDEIQLASNAVRSLDSAVNDLIQDVTFIISGNGNSSGFVQLLREELDKSMGDTPVRLGIDLENGQVAVADLASSLEWQLDKDQFQVLYRHPAVRDVRFTVPSPVAPEPKWGRRNKS</sequence>
<dbReference type="NCBIfam" id="TIGR00594">
    <property type="entry name" value="polc"/>
    <property type="match status" value="1"/>
</dbReference>
<gene>
    <name evidence="10" type="primary">dnaE</name>
    <name evidence="10" type="ORF">G0Q06_08070</name>
</gene>
<dbReference type="InterPro" id="IPR041931">
    <property type="entry name" value="DNA_pol3_alpha_thumb_dom"/>
</dbReference>
<dbReference type="InterPro" id="IPR011708">
    <property type="entry name" value="DNA_pol3_alpha_NTPase_dom"/>
</dbReference>
<dbReference type="GO" id="GO:0003887">
    <property type="term" value="F:DNA-directed DNA polymerase activity"/>
    <property type="evidence" value="ECO:0007669"/>
    <property type="project" value="UniProtKB-KW"/>
</dbReference>
<dbReference type="NCBIfam" id="NF004226">
    <property type="entry name" value="PRK05673.1"/>
    <property type="match status" value="1"/>
</dbReference>
<dbReference type="CDD" id="cd12113">
    <property type="entry name" value="PHP_PolIIIA_DnaE3"/>
    <property type="match status" value="1"/>
</dbReference>
<evidence type="ECO:0000313" key="10">
    <source>
        <dbReference type="EMBL" id="NDV62402.1"/>
    </source>
</evidence>